<dbReference type="PROSITE" id="PS51352">
    <property type="entry name" value="THIOREDOXIN_2"/>
    <property type="match status" value="1"/>
</dbReference>
<sequence>MFQDSLVLLLATFLIFITVPISNGEIKTENGIIVLDKNNFENAISVNEYILVMFYASWCKASQEMAPEYIKAAEHTVKLNIPVKLAKIEASEEKELCAKHDAFRFPSLKLFRRGTSLEYNGQRNYKGIVLWLKNQVRPAVRELHTVQETTKAVIDENMVIIGFFPHPSLTQLKEFVKIADSFEHPPFAYTFDKESRAQFGNESYPIVLYKNFDYNKAVFEEEITLENIKNFVKIESLPLIAELNEKTADKIFQGQVKTFLLLFVSKKDPTTDGISQLLKPFAQEFRKKIAFLSINTDDRSNLDILDFFNLQLQDMPTIAIVTNNKGGGKYKMDTPITGDNIKQFLQDFNAKRLQKFLLSEELSANWNKSDVYILAGSNFAKVTNDPLVDVLVLFHGDECEKCDVWSDLLYTVGENYRTRSDIIIAKINVDVNEFDRNPYRKIPAVLLYRKGDNRVIVYKGEPKLKNIVQFINSASEEGSTVKEEL</sequence>
<feature type="domain" description="Thioredoxin" evidence="3">
    <location>
        <begin position="8"/>
        <end position="184"/>
    </location>
</feature>
<comment type="similarity">
    <text evidence="1">Belongs to the protein disulfide isomerase family.</text>
</comment>
<organism evidence="4 5">
    <name type="scientific">Pyrocoelia pectoralis</name>
    <dbReference type="NCBI Taxonomy" id="417401"/>
    <lineage>
        <taxon>Eukaryota</taxon>
        <taxon>Metazoa</taxon>
        <taxon>Ecdysozoa</taxon>
        <taxon>Arthropoda</taxon>
        <taxon>Hexapoda</taxon>
        <taxon>Insecta</taxon>
        <taxon>Pterygota</taxon>
        <taxon>Neoptera</taxon>
        <taxon>Endopterygota</taxon>
        <taxon>Coleoptera</taxon>
        <taxon>Polyphaga</taxon>
        <taxon>Elateriformia</taxon>
        <taxon>Elateroidea</taxon>
        <taxon>Lampyridae</taxon>
        <taxon>Lampyrinae</taxon>
        <taxon>Pyrocoelia</taxon>
    </lineage>
</organism>
<keyword evidence="5" id="KW-1185">Reference proteome</keyword>
<dbReference type="SUPFAM" id="SSF52833">
    <property type="entry name" value="Thioredoxin-like"/>
    <property type="match status" value="4"/>
</dbReference>
<comment type="caution">
    <text evidence="4">The sequence shown here is derived from an EMBL/GenBank/DDBJ whole genome shotgun (WGS) entry which is preliminary data.</text>
</comment>
<gene>
    <name evidence="4" type="ORF">RI129_008676</name>
</gene>
<evidence type="ECO:0000313" key="5">
    <source>
        <dbReference type="Proteomes" id="UP001329430"/>
    </source>
</evidence>
<dbReference type="InterPro" id="IPR013766">
    <property type="entry name" value="Thioredoxin_domain"/>
</dbReference>
<evidence type="ECO:0000313" key="4">
    <source>
        <dbReference type="EMBL" id="KAK5642509.1"/>
    </source>
</evidence>
<dbReference type="CDD" id="cd02982">
    <property type="entry name" value="PDI_b'_family"/>
    <property type="match status" value="1"/>
</dbReference>
<dbReference type="Proteomes" id="UP001329430">
    <property type="component" value="Chromosome 6"/>
</dbReference>
<accession>A0AAN7VEJ7</accession>
<dbReference type="GO" id="GO:0003756">
    <property type="term" value="F:protein disulfide isomerase activity"/>
    <property type="evidence" value="ECO:0007669"/>
    <property type="project" value="TreeGrafter"/>
</dbReference>
<dbReference type="InterPro" id="IPR036249">
    <property type="entry name" value="Thioredoxin-like_sf"/>
</dbReference>
<evidence type="ECO:0000256" key="1">
    <source>
        <dbReference type="ARBA" id="ARBA00006347"/>
    </source>
</evidence>
<evidence type="ECO:0000259" key="3">
    <source>
        <dbReference type="PROSITE" id="PS51352"/>
    </source>
</evidence>
<protein>
    <recommendedName>
        <fullName evidence="3">Thioredoxin domain-containing protein</fullName>
    </recommendedName>
</protein>
<dbReference type="Pfam" id="PF13848">
    <property type="entry name" value="Thioredoxin_6"/>
    <property type="match status" value="1"/>
</dbReference>
<evidence type="ECO:0000256" key="2">
    <source>
        <dbReference type="SAM" id="SignalP"/>
    </source>
</evidence>
<dbReference type="GO" id="GO:0005783">
    <property type="term" value="C:endoplasmic reticulum"/>
    <property type="evidence" value="ECO:0007669"/>
    <property type="project" value="TreeGrafter"/>
</dbReference>
<feature type="signal peptide" evidence="2">
    <location>
        <begin position="1"/>
        <end position="24"/>
    </location>
</feature>
<name>A0AAN7VEJ7_9COLE</name>
<dbReference type="PANTHER" id="PTHR18929">
    <property type="entry name" value="PROTEIN DISULFIDE ISOMERASE"/>
    <property type="match status" value="1"/>
</dbReference>
<dbReference type="Pfam" id="PF00085">
    <property type="entry name" value="Thioredoxin"/>
    <property type="match status" value="2"/>
</dbReference>
<feature type="chain" id="PRO_5042977556" description="Thioredoxin domain-containing protein" evidence="2">
    <location>
        <begin position="25"/>
        <end position="485"/>
    </location>
</feature>
<keyword evidence="2" id="KW-0732">Signal</keyword>
<dbReference type="EMBL" id="JAVRBK010000006">
    <property type="protein sequence ID" value="KAK5642509.1"/>
    <property type="molecule type" value="Genomic_DNA"/>
</dbReference>
<dbReference type="CDD" id="cd02961">
    <property type="entry name" value="PDI_a_family"/>
    <property type="match status" value="1"/>
</dbReference>
<reference evidence="4 5" key="1">
    <citation type="journal article" date="2024" name="Insects">
        <title>An Improved Chromosome-Level Genome Assembly of the Firefly Pyrocoelia pectoralis.</title>
        <authorList>
            <person name="Fu X."/>
            <person name="Meyer-Rochow V.B."/>
            <person name="Ballantyne L."/>
            <person name="Zhu X."/>
        </authorList>
    </citation>
    <scope>NUCLEOTIDE SEQUENCE [LARGE SCALE GENOMIC DNA]</scope>
    <source>
        <strain evidence="4">XCY_ONT2</strain>
    </source>
</reference>
<dbReference type="CDD" id="cd02981">
    <property type="entry name" value="PDI_b_family"/>
    <property type="match status" value="1"/>
</dbReference>
<dbReference type="Gene3D" id="3.40.30.10">
    <property type="entry name" value="Glutaredoxin"/>
    <property type="match status" value="4"/>
</dbReference>
<proteinExistence type="inferred from homology"/>
<dbReference type="GO" id="GO:0034976">
    <property type="term" value="P:response to endoplasmic reticulum stress"/>
    <property type="evidence" value="ECO:0007669"/>
    <property type="project" value="TreeGrafter"/>
</dbReference>
<dbReference type="AlphaFoldDB" id="A0AAN7VEJ7"/>
<dbReference type="PANTHER" id="PTHR18929:SF240">
    <property type="entry name" value="PROTEIN DISULFIDE-ISOMERASE"/>
    <property type="match status" value="1"/>
</dbReference>
<dbReference type="GO" id="GO:0006457">
    <property type="term" value="P:protein folding"/>
    <property type="evidence" value="ECO:0007669"/>
    <property type="project" value="TreeGrafter"/>
</dbReference>